<dbReference type="InterPro" id="IPR036397">
    <property type="entry name" value="RNaseH_sf"/>
</dbReference>
<dbReference type="EnsemblMetazoa" id="CPIJ011124-RA">
    <property type="protein sequence ID" value="CPIJ011124-PA"/>
    <property type="gene ID" value="CPIJ011124"/>
</dbReference>
<reference evidence="1" key="1">
    <citation type="submission" date="2007-03" db="EMBL/GenBank/DDBJ databases">
        <title>Annotation of Culex pipiens quinquefasciatus.</title>
        <authorList>
            <consortium name="The Broad Institute Genome Sequencing Platform"/>
            <person name="Atkinson P.W."/>
            <person name="Hemingway J."/>
            <person name="Christensen B.M."/>
            <person name="Higgs S."/>
            <person name="Kodira C."/>
            <person name="Hannick L."/>
            <person name="Megy K."/>
            <person name="O'Leary S."/>
            <person name="Pearson M."/>
            <person name="Haas B.J."/>
            <person name="Mauceli E."/>
            <person name="Wortman J.R."/>
            <person name="Lee N.H."/>
            <person name="Guigo R."/>
            <person name="Stanke M."/>
            <person name="Alvarado L."/>
            <person name="Amedeo P."/>
            <person name="Antoine C.H."/>
            <person name="Arensburger P."/>
            <person name="Bidwell S.L."/>
            <person name="Crawford M."/>
            <person name="Camaro F."/>
            <person name="Devon K."/>
            <person name="Engels R."/>
            <person name="Hammond M."/>
            <person name="Howarth C."/>
            <person name="Koehrsen M."/>
            <person name="Lawson D."/>
            <person name="Montgomery P."/>
            <person name="Nene V."/>
            <person name="Nusbaum C."/>
            <person name="Puiu D."/>
            <person name="Romero-Severson J."/>
            <person name="Severson D.W."/>
            <person name="Shumway M."/>
            <person name="Sisk P."/>
            <person name="Stolte C."/>
            <person name="Zeng Q."/>
            <person name="Eisenstadt E."/>
            <person name="Fraser-Liggett C."/>
            <person name="Strausberg R."/>
            <person name="Galagan J."/>
            <person name="Birren B."/>
            <person name="Collins F.H."/>
        </authorList>
    </citation>
    <scope>NUCLEOTIDE SEQUENCE [LARGE SCALE GENOMIC DNA]</scope>
    <source>
        <strain evidence="1">JHB</strain>
    </source>
</reference>
<gene>
    <name evidence="2" type="primary">6044188</name>
    <name evidence="1" type="ORF">CpipJ_CPIJ011124</name>
</gene>
<reference evidence="2" key="2">
    <citation type="submission" date="2020-05" db="UniProtKB">
        <authorList>
            <consortium name="EnsemblMetazoa"/>
        </authorList>
    </citation>
    <scope>IDENTIFICATION</scope>
    <source>
        <strain evidence="2">JHB</strain>
    </source>
</reference>
<dbReference type="InParanoid" id="B0WWG2"/>
<evidence type="ECO:0000313" key="1">
    <source>
        <dbReference type="EMBL" id="EDS36054.1"/>
    </source>
</evidence>
<sequence length="53" mass="6045">MTVELDPSSLPPSCLGELSLKRNVWKLSTEKPVKNQDDFEELDRELADKSIEI</sequence>
<organism>
    <name type="scientific">Culex quinquefasciatus</name>
    <name type="common">Southern house mosquito</name>
    <name type="synonym">Culex pungens</name>
    <dbReference type="NCBI Taxonomy" id="7176"/>
    <lineage>
        <taxon>Eukaryota</taxon>
        <taxon>Metazoa</taxon>
        <taxon>Ecdysozoa</taxon>
        <taxon>Arthropoda</taxon>
        <taxon>Hexapoda</taxon>
        <taxon>Insecta</taxon>
        <taxon>Pterygota</taxon>
        <taxon>Neoptera</taxon>
        <taxon>Endopterygota</taxon>
        <taxon>Diptera</taxon>
        <taxon>Nematocera</taxon>
        <taxon>Culicoidea</taxon>
        <taxon>Culicidae</taxon>
        <taxon>Culicinae</taxon>
        <taxon>Culicini</taxon>
        <taxon>Culex</taxon>
        <taxon>Culex</taxon>
    </lineage>
</organism>
<dbReference type="HOGENOM" id="CLU_3070746_0_0_1"/>
<dbReference type="AlphaFoldDB" id="B0WWG2"/>
<accession>B0WWG2</accession>
<dbReference type="Proteomes" id="UP000002320">
    <property type="component" value="Unassembled WGS sequence"/>
</dbReference>
<dbReference type="Gene3D" id="3.30.420.10">
    <property type="entry name" value="Ribonuclease H-like superfamily/Ribonuclease H"/>
    <property type="match status" value="1"/>
</dbReference>
<dbReference type="VEuPathDB" id="VectorBase:CPIJ011124"/>
<dbReference type="KEGG" id="cqu:CpipJ_CPIJ011124"/>
<evidence type="ECO:0000313" key="3">
    <source>
        <dbReference type="Proteomes" id="UP000002320"/>
    </source>
</evidence>
<dbReference type="EMBL" id="DS232146">
    <property type="protein sequence ID" value="EDS36054.1"/>
    <property type="molecule type" value="Genomic_DNA"/>
</dbReference>
<proteinExistence type="predicted"/>
<keyword evidence="3" id="KW-1185">Reference proteome</keyword>
<dbReference type="GO" id="GO:0003676">
    <property type="term" value="F:nucleic acid binding"/>
    <property type="evidence" value="ECO:0007669"/>
    <property type="project" value="InterPro"/>
</dbReference>
<evidence type="ECO:0000313" key="2">
    <source>
        <dbReference type="EnsemblMetazoa" id="CPIJ011124-PA"/>
    </source>
</evidence>
<protein>
    <submittedName>
        <fullName evidence="1 2">Ribonuclease H1</fullName>
    </submittedName>
</protein>
<name>B0WWG2_CULQU</name>